<evidence type="ECO:0000313" key="2">
    <source>
        <dbReference type="Proteomes" id="UP000245771"/>
    </source>
</evidence>
<keyword evidence="2" id="KW-1185">Reference proteome</keyword>
<dbReference type="RefSeq" id="XP_025356895.1">
    <property type="nucleotide sequence ID" value="XM_025502356.1"/>
</dbReference>
<evidence type="ECO:0000313" key="1">
    <source>
        <dbReference type="EMBL" id="PWN36593.1"/>
    </source>
</evidence>
<sequence>MTIGSYKIHARDAKPVPAELSVENFPYETLMGDWMIVGSSLPLWKARSDVLCRYTPHDIPSSNTQARFRSASGGEGQVEQKAKQAAQRSVAANVSFSDEIWWEQLDKKTEKHLPGKGAPREKRSIVRGRNKIDPKGVNGATYLWRGYNFLKPFTSHWQIVAHNDRFTQSVSQASTINENDDQDGTPAQSNGTDSEPIWLVTYFTATMFTEAGIDLYVRGTLTDEAYNEIVEALKNFQGDTPAAKELRDLASKMFKVPVGNI</sequence>
<name>A0A316VJW5_9BASI</name>
<proteinExistence type="predicted"/>
<gene>
    <name evidence="1" type="ORF">FA14DRAFT_4476</name>
</gene>
<organism evidence="1 2">
    <name type="scientific">Meira miltonrushii</name>
    <dbReference type="NCBI Taxonomy" id="1280837"/>
    <lineage>
        <taxon>Eukaryota</taxon>
        <taxon>Fungi</taxon>
        <taxon>Dikarya</taxon>
        <taxon>Basidiomycota</taxon>
        <taxon>Ustilaginomycotina</taxon>
        <taxon>Exobasidiomycetes</taxon>
        <taxon>Exobasidiales</taxon>
        <taxon>Brachybasidiaceae</taxon>
        <taxon>Meira</taxon>
    </lineage>
</organism>
<dbReference type="EMBL" id="KZ819602">
    <property type="protein sequence ID" value="PWN36593.1"/>
    <property type="molecule type" value="Genomic_DNA"/>
</dbReference>
<dbReference type="Proteomes" id="UP000245771">
    <property type="component" value="Unassembled WGS sequence"/>
</dbReference>
<accession>A0A316VJW5</accession>
<dbReference type="GeneID" id="37024137"/>
<reference evidence="1 2" key="1">
    <citation type="journal article" date="2018" name="Mol. Biol. Evol.">
        <title>Broad Genomic Sampling Reveals a Smut Pathogenic Ancestry of the Fungal Clade Ustilaginomycotina.</title>
        <authorList>
            <person name="Kijpornyongpan T."/>
            <person name="Mondo S.J."/>
            <person name="Barry K."/>
            <person name="Sandor L."/>
            <person name="Lee J."/>
            <person name="Lipzen A."/>
            <person name="Pangilinan J."/>
            <person name="LaButti K."/>
            <person name="Hainaut M."/>
            <person name="Henrissat B."/>
            <person name="Grigoriev I.V."/>
            <person name="Spatafora J.W."/>
            <person name="Aime M.C."/>
        </authorList>
    </citation>
    <scope>NUCLEOTIDE SEQUENCE [LARGE SCALE GENOMIC DNA]</scope>
    <source>
        <strain evidence="1 2">MCA 3882</strain>
    </source>
</reference>
<dbReference type="AlphaFoldDB" id="A0A316VJW5"/>
<dbReference type="STRING" id="1280837.A0A316VJW5"/>
<dbReference type="InParanoid" id="A0A316VJW5"/>
<dbReference type="OrthoDB" id="9975758at2759"/>
<protein>
    <submittedName>
        <fullName evidence="1">Uncharacterized protein</fullName>
    </submittedName>
</protein>